<dbReference type="Proteomes" id="UP000284562">
    <property type="component" value="Unassembled WGS sequence"/>
</dbReference>
<keyword evidence="1" id="KW-0949">S-adenosyl-L-methionine</keyword>
<dbReference type="InterPro" id="IPR023368">
    <property type="entry name" value="UPF0066_cons_site"/>
</dbReference>
<comment type="similarity">
    <text evidence="2">Belongs to the tRNA methyltransferase O family.</text>
</comment>
<dbReference type="GO" id="GO:0032259">
    <property type="term" value="P:methylation"/>
    <property type="evidence" value="ECO:0007669"/>
    <property type="project" value="UniProtKB-KW"/>
</dbReference>
<dbReference type="InterPro" id="IPR040372">
    <property type="entry name" value="YaeB-like"/>
</dbReference>
<dbReference type="PANTHER" id="PTHR12818:SF0">
    <property type="entry name" value="TRNA (ADENINE(37)-N6)-METHYLTRANSFERASE"/>
    <property type="match status" value="1"/>
</dbReference>
<dbReference type="InterPro" id="IPR041369">
    <property type="entry name" value="TrmO_C"/>
</dbReference>
<feature type="domain" description="TsaA-like" evidence="3">
    <location>
        <begin position="3"/>
        <end position="145"/>
    </location>
</feature>
<dbReference type="EMBL" id="QRNB01000033">
    <property type="protein sequence ID" value="RHK10371.1"/>
    <property type="molecule type" value="Genomic_DNA"/>
</dbReference>
<evidence type="ECO:0000313" key="7">
    <source>
        <dbReference type="EMBL" id="RHK49331.1"/>
    </source>
</evidence>
<dbReference type="EMBL" id="JANDWN010000003">
    <property type="protein sequence ID" value="MCP9598677.1"/>
    <property type="molecule type" value="Genomic_DNA"/>
</dbReference>
<evidence type="ECO:0000313" key="6">
    <source>
        <dbReference type="EMBL" id="RHK10371.1"/>
    </source>
</evidence>
<organism evidence="7 9">
    <name type="scientific">Segatella copri</name>
    <dbReference type="NCBI Taxonomy" id="165179"/>
    <lineage>
        <taxon>Bacteria</taxon>
        <taxon>Pseudomonadati</taxon>
        <taxon>Bacteroidota</taxon>
        <taxon>Bacteroidia</taxon>
        <taxon>Bacteroidales</taxon>
        <taxon>Prevotellaceae</taxon>
        <taxon>Segatella</taxon>
    </lineage>
</organism>
<dbReference type="EMBL" id="QRNN01000011">
    <property type="protein sequence ID" value="RHK49331.1"/>
    <property type="molecule type" value="Genomic_DNA"/>
</dbReference>
<sequence length="226" mass="25721">MEIKPIAYFRSPFSSKFGIPKQAGLVAELEGQIVFEPEFRNSDALRGMEGFDYLWLIWEFSANRHKAHSPVVRPPVLGGNEKVGVFATRSPFRPNNIGLSSVKISHIEWETPHGPVIHVKGADLMDKTPIFDIKPYVVYADSHPGARSGFVDDRKWQKLDVEISEDVDRHLRLQGLNAEKIEILKEVLAQDPRPHYQKDPHKVYGMPYEGLDIHFTVCDHTLTVVK</sequence>
<dbReference type="Proteomes" id="UP000286211">
    <property type="component" value="Unassembled WGS sequence"/>
</dbReference>
<reference evidence="8 9" key="1">
    <citation type="submission" date="2018-08" db="EMBL/GenBank/DDBJ databases">
        <title>A genome reference for cultivated species of the human gut microbiota.</title>
        <authorList>
            <person name="Zou Y."/>
            <person name="Xue W."/>
            <person name="Luo G."/>
        </authorList>
    </citation>
    <scope>NUCLEOTIDE SEQUENCE [LARGE SCALE GENOMIC DNA]</scope>
    <source>
        <strain evidence="5 8">AF24-12</strain>
        <strain evidence="7 9">AF43-2</strain>
        <strain evidence="6 10">AF46-2NS</strain>
    </source>
</reference>
<gene>
    <name evidence="7" type="primary">tsaA</name>
    <name evidence="7" type="ORF">DW064_04395</name>
    <name evidence="6" type="ORF">DW079_07600</name>
    <name evidence="5" type="ORF">DWY11_10140</name>
    <name evidence="4" type="ORF">NNC55_01705</name>
</gene>
<evidence type="ECO:0000256" key="1">
    <source>
        <dbReference type="ARBA" id="ARBA00022691"/>
    </source>
</evidence>
<proteinExistence type="inferred from homology"/>
<dbReference type="Pfam" id="PF18389">
    <property type="entry name" value="TrmO_C"/>
    <property type="match status" value="1"/>
</dbReference>
<dbReference type="PROSITE" id="PS51668">
    <property type="entry name" value="TSAA_2"/>
    <property type="match status" value="1"/>
</dbReference>
<evidence type="ECO:0000256" key="2">
    <source>
        <dbReference type="ARBA" id="ARBA00033753"/>
    </source>
</evidence>
<reference evidence="4" key="2">
    <citation type="submission" date="2022-07" db="EMBL/GenBank/DDBJ databases">
        <title>Prevotella copri.</title>
        <authorList>
            <person name="Yang C."/>
        </authorList>
    </citation>
    <scope>NUCLEOTIDE SEQUENCE</scope>
    <source>
        <strain evidence="4">HF1476</strain>
    </source>
</reference>
<dbReference type="EMBL" id="QRVA01000024">
    <property type="protein sequence ID" value="RGS14626.1"/>
    <property type="molecule type" value="Genomic_DNA"/>
</dbReference>
<evidence type="ECO:0000313" key="8">
    <source>
        <dbReference type="Proteomes" id="UP000283872"/>
    </source>
</evidence>
<accession>A0A3E5E5L2</accession>
<dbReference type="InterPro" id="IPR036414">
    <property type="entry name" value="YaeB_N_sf"/>
</dbReference>
<dbReference type="SUPFAM" id="SSF118196">
    <property type="entry name" value="YaeB-like"/>
    <property type="match status" value="1"/>
</dbReference>
<dbReference type="NCBIfam" id="TIGR00104">
    <property type="entry name" value="tRNA_TsaA"/>
    <property type="match status" value="1"/>
</dbReference>
<keyword evidence="5" id="KW-0489">Methyltransferase</keyword>
<evidence type="ECO:0000313" key="10">
    <source>
        <dbReference type="Proteomes" id="UP000286211"/>
    </source>
</evidence>
<dbReference type="AlphaFoldDB" id="A0A3E5E5L2"/>
<protein>
    <submittedName>
        <fullName evidence="7">tRNA (N6-threonylcarbamoyladenosine(37)-N6)-methyltransferase TrmO</fullName>
    </submittedName>
</protein>
<dbReference type="InterPro" id="IPR036413">
    <property type="entry name" value="YaeB-like_sf"/>
</dbReference>
<dbReference type="Gene3D" id="2.40.30.70">
    <property type="entry name" value="YaeB-like"/>
    <property type="match status" value="1"/>
</dbReference>
<evidence type="ECO:0000313" key="9">
    <source>
        <dbReference type="Proteomes" id="UP000284562"/>
    </source>
</evidence>
<dbReference type="RefSeq" id="WP_117586683.1">
    <property type="nucleotide sequence ID" value="NZ_JANDWK010000003.1"/>
</dbReference>
<name>A0A3E5E5L2_9BACT</name>
<dbReference type="PANTHER" id="PTHR12818">
    <property type="entry name" value="TRNA (ADENINE(37)-N6)-METHYLTRANSFERASE"/>
    <property type="match status" value="1"/>
</dbReference>
<evidence type="ECO:0000313" key="5">
    <source>
        <dbReference type="EMBL" id="RGS14626.1"/>
    </source>
</evidence>
<evidence type="ECO:0000259" key="3">
    <source>
        <dbReference type="PROSITE" id="PS51668"/>
    </source>
</evidence>
<dbReference type="CDD" id="cd09281">
    <property type="entry name" value="UPF0066"/>
    <property type="match status" value="1"/>
</dbReference>
<evidence type="ECO:0000313" key="4">
    <source>
        <dbReference type="EMBL" id="MCP9598677.1"/>
    </source>
</evidence>
<dbReference type="PROSITE" id="PS01318">
    <property type="entry name" value="TSAA_1"/>
    <property type="match status" value="1"/>
</dbReference>
<dbReference type="Pfam" id="PF01980">
    <property type="entry name" value="TrmO_N"/>
    <property type="match status" value="1"/>
</dbReference>
<keyword evidence="5" id="KW-0808">Transferase</keyword>
<dbReference type="InterPro" id="IPR023370">
    <property type="entry name" value="TrmO-like_N"/>
</dbReference>
<dbReference type="Proteomes" id="UP001204486">
    <property type="component" value="Unassembled WGS sequence"/>
</dbReference>
<comment type="caution">
    <text evidence="7">The sequence shown here is derived from an EMBL/GenBank/DDBJ whole genome shotgun (WGS) entry which is preliminary data.</text>
</comment>
<dbReference type="Gene3D" id="3.30.2310.10">
    <property type="entry name" value="YaeB-like"/>
    <property type="match status" value="1"/>
</dbReference>
<dbReference type="Proteomes" id="UP000283872">
    <property type="component" value="Unassembled WGS sequence"/>
</dbReference>
<dbReference type="GO" id="GO:0008168">
    <property type="term" value="F:methyltransferase activity"/>
    <property type="evidence" value="ECO:0007669"/>
    <property type="project" value="UniProtKB-KW"/>
</dbReference>